<keyword evidence="3" id="KW-0808">Transferase</keyword>
<name>A0A7J5UPQ5_9MICO</name>
<dbReference type="Proteomes" id="UP000451860">
    <property type="component" value="Unassembled WGS sequence"/>
</dbReference>
<keyword evidence="4" id="KW-1185">Reference proteome</keyword>
<dbReference type="PANTHER" id="PTHR43630">
    <property type="entry name" value="POLY-BETA-1,6-N-ACETYL-D-GLUCOSAMINE SYNTHASE"/>
    <property type="match status" value="1"/>
</dbReference>
<evidence type="ECO:0000259" key="2">
    <source>
        <dbReference type="Pfam" id="PF00535"/>
    </source>
</evidence>
<feature type="transmembrane region" description="Helical" evidence="1">
    <location>
        <begin position="299"/>
        <end position="325"/>
    </location>
</feature>
<evidence type="ECO:0000313" key="3">
    <source>
        <dbReference type="EMBL" id="KAE8764398.1"/>
    </source>
</evidence>
<dbReference type="EMBL" id="WHJE01000034">
    <property type="protein sequence ID" value="KAE8764398.1"/>
    <property type="molecule type" value="Genomic_DNA"/>
</dbReference>
<keyword evidence="1" id="KW-0472">Membrane</keyword>
<reference evidence="3 4" key="1">
    <citation type="submission" date="2019-10" db="EMBL/GenBank/DDBJ databases">
        <title>Georgenia wutianyii sp. nov. and Georgenia yuyongxinii sp. nov. isolated from plateau pika (Ochotona curzoniae) in the Qinghai-Tibet plateau of China.</title>
        <authorList>
            <person name="Tian Z."/>
        </authorList>
    </citation>
    <scope>NUCLEOTIDE SEQUENCE [LARGE SCALE GENOMIC DNA]</scope>
    <source>
        <strain evidence="3 4">DSM 21501</strain>
    </source>
</reference>
<dbReference type="OrthoDB" id="9797391at2"/>
<feature type="transmembrane region" description="Helical" evidence="1">
    <location>
        <begin position="276"/>
        <end position="293"/>
    </location>
</feature>
<dbReference type="InterPro" id="IPR001173">
    <property type="entry name" value="Glyco_trans_2-like"/>
</dbReference>
<sequence length="347" mass="38607">MSVVAVIPAHNEEASVGRTVRSLRAQTVKVNRVLVVSDNSTDRTVAVARKAGARTMVTRGNTHRKAGALNQALATLRLAPGDFVLVMDADTELVPTFVARALEDLRDPRVGAVGAVFRGEHPRGYLQFMQRLEWARYAEQIARTGKTFVLSGTAALIRWEALVAVREARGHFYDPHSITEDSRITLDLKQLGWKVTSPVECRATTEMMPTLPLLFLQRRRWYLGALQNVTACGLNRVTAPYWGQQVMLTVSVLLMATYLVLTTIAVLTGNFRVDQFWLSVGLVFVLERVVTVWDEGWKARLTAVVVLAELAYALVLQAAFLAAVVQHARRQEGTWHHVTQGARDVRI</sequence>
<dbReference type="Pfam" id="PF00535">
    <property type="entry name" value="Glycos_transf_2"/>
    <property type="match status" value="1"/>
</dbReference>
<organism evidence="3 4">
    <name type="scientific">Georgenia thermotolerans</name>
    <dbReference type="NCBI Taxonomy" id="527326"/>
    <lineage>
        <taxon>Bacteria</taxon>
        <taxon>Bacillati</taxon>
        <taxon>Actinomycetota</taxon>
        <taxon>Actinomycetes</taxon>
        <taxon>Micrococcales</taxon>
        <taxon>Bogoriellaceae</taxon>
        <taxon>Georgenia</taxon>
    </lineage>
</organism>
<feature type="domain" description="Glycosyltransferase 2-like" evidence="2">
    <location>
        <begin position="6"/>
        <end position="162"/>
    </location>
</feature>
<protein>
    <submittedName>
        <fullName evidence="3">Glycosyltransferase</fullName>
    </submittedName>
</protein>
<gene>
    <name evidence="3" type="ORF">GB883_09270</name>
</gene>
<proteinExistence type="predicted"/>
<keyword evidence="1" id="KW-0812">Transmembrane</keyword>
<dbReference type="AlphaFoldDB" id="A0A7J5UPQ5"/>
<dbReference type="GO" id="GO:0016740">
    <property type="term" value="F:transferase activity"/>
    <property type="evidence" value="ECO:0007669"/>
    <property type="project" value="UniProtKB-KW"/>
</dbReference>
<accession>A0A7J5UPQ5</accession>
<dbReference type="CDD" id="cd06423">
    <property type="entry name" value="CESA_like"/>
    <property type="match status" value="1"/>
</dbReference>
<comment type="caution">
    <text evidence="3">The sequence shown here is derived from an EMBL/GenBank/DDBJ whole genome shotgun (WGS) entry which is preliminary data.</text>
</comment>
<dbReference type="RefSeq" id="WP_152202801.1">
    <property type="nucleotide sequence ID" value="NZ_VUKF01000018.1"/>
</dbReference>
<evidence type="ECO:0000256" key="1">
    <source>
        <dbReference type="SAM" id="Phobius"/>
    </source>
</evidence>
<keyword evidence="1" id="KW-1133">Transmembrane helix</keyword>
<feature type="transmembrane region" description="Helical" evidence="1">
    <location>
        <begin position="246"/>
        <end position="269"/>
    </location>
</feature>
<evidence type="ECO:0000313" key="4">
    <source>
        <dbReference type="Proteomes" id="UP000451860"/>
    </source>
</evidence>
<dbReference type="Gene3D" id="3.90.550.10">
    <property type="entry name" value="Spore Coat Polysaccharide Biosynthesis Protein SpsA, Chain A"/>
    <property type="match status" value="1"/>
</dbReference>
<dbReference type="PANTHER" id="PTHR43630:SF2">
    <property type="entry name" value="GLYCOSYLTRANSFERASE"/>
    <property type="match status" value="1"/>
</dbReference>
<dbReference type="SUPFAM" id="SSF53448">
    <property type="entry name" value="Nucleotide-diphospho-sugar transferases"/>
    <property type="match status" value="1"/>
</dbReference>
<dbReference type="InterPro" id="IPR029044">
    <property type="entry name" value="Nucleotide-diphossugar_trans"/>
</dbReference>